<comment type="subcellular location">
    <subcellularLocation>
        <location evidence="1">Cell envelope</location>
    </subcellularLocation>
</comment>
<dbReference type="Proteomes" id="UP000254512">
    <property type="component" value="Unassembled WGS sequence"/>
</dbReference>
<feature type="domain" description="Imelysin-like" evidence="3">
    <location>
        <begin position="50"/>
        <end position="318"/>
    </location>
</feature>
<dbReference type="Gene3D" id="1.20.1420.20">
    <property type="entry name" value="M75 peptidase, HXXE motif"/>
    <property type="match status" value="1"/>
</dbReference>
<reference evidence="4 5" key="1">
    <citation type="submission" date="2018-06" db="EMBL/GenBank/DDBJ databases">
        <authorList>
            <consortium name="Pathogen Informatics"/>
            <person name="Doyle S."/>
        </authorList>
    </citation>
    <scope>NUCLEOTIDE SEQUENCE [LARGE SCALE GENOMIC DNA]</scope>
    <source>
        <strain evidence="4 5">NCTC11645</strain>
    </source>
</reference>
<dbReference type="Pfam" id="PF09375">
    <property type="entry name" value="Peptidase_M75"/>
    <property type="match status" value="1"/>
</dbReference>
<sequence length="341" mass="37453">MSLNTCSTSILWRWGFAMTMSLFTGCHSEANDRRNSDPLWLIQRQASSVFLTSTLALQKSVVALCKDINQNSLKNAQYDWIQAMHDWQPFVGGNAGNEQAMSVSWSLQFYPDKKNTTGRQLNQLIKSKESVSTETLSGKSVAVQGLGAMEWLLFDQVSVGAMSSRCPLAQAVAARVYQSAQEMHRAWKNNPWQGVDSKQHEAAILAGMATQLDAIAKTLSLPMGKPGFPKPYQAQAWRSGQSLSLLKTGLVALLQRNQKTLQPLLAQKGHQLLSDRVTKHLLQAIESVPDSKAIAPLLEEKAEYQTLMVTANHLHYLQVALSDEVGPSLGVVVGFNATDGD</sequence>
<keyword evidence="2" id="KW-0732">Signal</keyword>
<dbReference type="RefSeq" id="WP_114995224.1">
    <property type="nucleotide sequence ID" value="NZ_CABMOB010000001.1"/>
</dbReference>
<evidence type="ECO:0000256" key="1">
    <source>
        <dbReference type="ARBA" id="ARBA00004196"/>
    </source>
</evidence>
<dbReference type="AlphaFoldDB" id="A0A377HNJ4"/>
<dbReference type="EMBL" id="UGHD01000002">
    <property type="protein sequence ID" value="STO57664.1"/>
    <property type="molecule type" value="Genomic_DNA"/>
</dbReference>
<keyword evidence="4" id="KW-0449">Lipoprotein</keyword>
<accession>A0A377HNJ4</accession>
<dbReference type="InterPro" id="IPR038352">
    <property type="entry name" value="Imelysin_sf"/>
</dbReference>
<proteinExistence type="predicted"/>
<dbReference type="InterPro" id="IPR034984">
    <property type="entry name" value="Imelysin-like_IPPA"/>
</dbReference>
<gene>
    <name evidence="4" type="ORF">NCTC11645_02057</name>
</gene>
<dbReference type="GO" id="GO:0030313">
    <property type="term" value="C:cell envelope"/>
    <property type="evidence" value="ECO:0007669"/>
    <property type="project" value="UniProtKB-SubCell"/>
</dbReference>
<evidence type="ECO:0000259" key="3">
    <source>
        <dbReference type="Pfam" id="PF09375"/>
    </source>
</evidence>
<protein>
    <submittedName>
        <fullName evidence="4">Predicted periplasmic lipoprotein</fullName>
    </submittedName>
</protein>
<evidence type="ECO:0000313" key="4">
    <source>
        <dbReference type="EMBL" id="STO57664.1"/>
    </source>
</evidence>
<evidence type="ECO:0000313" key="5">
    <source>
        <dbReference type="Proteomes" id="UP000254512"/>
    </source>
</evidence>
<dbReference type="InterPro" id="IPR018976">
    <property type="entry name" value="Imelysin-like"/>
</dbReference>
<dbReference type="STRING" id="673.AL542_16225"/>
<evidence type="ECO:0000256" key="2">
    <source>
        <dbReference type="ARBA" id="ARBA00022729"/>
    </source>
</evidence>
<organism evidence="4 5">
    <name type="scientific">Grimontia hollisae</name>
    <name type="common">Vibrio hollisae</name>
    <dbReference type="NCBI Taxonomy" id="673"/>
    <lineage>
        <taxon>Bacteria</taxon>
        <taxon>Pseudomonadati</taxon>
        <taxon>Pseudomonadota</taxon>
        <taxon>Gammaproteobacteria</taxon>
        <taxon>Vibrionales</taxon>
        <taxon>Vibrionaceae</taxon>
        <taxon>Grimontia</taxon>
    </lineage>
</organism>
<dbReference type="CDD" id="cd14659">
    <property type="entry name" value="Imelysin-like_IPPA"/>
    <property type="match status" value="1"/>
</dbReference>
<name>A0A377HNJ4_GRIHO</name>